<protein>
    <submittedName>
        <fullName evidence="2">Uncharacterized protein</fullName>
    </submittedName>
</protein>
<sequence>MPGYSQILPTVTDIRAEDNGVSCTSLSGTSMGHTPNWRNTVVHQTVHEAKTRLTSPSIHICKDRMMRKMPVQITSLVVVVVGLFPIWSSETRPNP</sequence>
<evidence type="ECO:0000313" key="2">
    <source>
        <dbReference type="EMBL" id="GFX95852.1"/>
    </source>
</evidence>
<gene>
    <name evidence="2" type="ORF">TNCV_2084321</name>
</gene>
<keyword evidence="1" id="KW-0812">Transmembrane</keyword>
<dbReference type="AlphaFoldDB" id="A0A8X6V5L9"/>
<keyword evidence="1" id="KW-0472">Membrane</keyword>
<feature type="transmembrane region" description="Helical" evidence="1">
    <location>
        <begin position="69"/>
        <end position="87"/>
    </location>
</feature>
<keyword evidence="3" id="KW-1185">Reference proteome</keyword>
<evidence type="ECO:0000313" key="3">
    <source>
        <dbReference type="Proteomes" id="UP000887159"/>
    </source>
</evidence>
<dbReference type="Proteomes" id="UP000887159">
    <property type="component" value="Unassembled WGS sequence"/>
</dbReference>
<name>A0A8X6V5L9_TRICX</name>
<accession>A0A8X6V5L9</accession>
<reference evidence="2" key="1">
    <citation type="submission" date="2020-08" db="EMBL/GenBank/DDBJ databases">
        <title>Multicomponent nature underlies the extraordinary mechanical properties of spider dragline silk.</title>
        <authorList>
            <person name="Kono N."/>
            <person name="Nakamura H."/>
            <person name="Mori M."/>
            <person name="Yoshida Y."/>
            <person name="Ohtoshi R."/>
            <person name="Malay A.D."/>
            <person name="Moran D.A.P."/>
            <person name="Tomita M."/>
            <person name="Numata K."/>
            <person name="Arakawa K."/>
        </authorList>
    </citation>
    <scope>NUCLEOTIDE SEQUENCE</scope>
</reference>
<dbReference type="EMBL" id="BMAU01021189">
    <property type="protein sequence ID" value="GFX95852.1"/>
    <property type="molecule type" value="Genomic_DNA"/>
</dbReference>
<proteinExistence type="predicted"/>
<comment type="caution">
    <text evidence="2">The sequence shown here is derived from an EMBL/GenBank/DDBJ whole genome shotgun (WGS) entry which is preliminary data.</text>
</comment>
<organism evidence="2 3">
    <name type="scientific">Trichonephila clavipes</name>
    <name type="common">Golden silk orbweaver</name>
    <name type="synonym">Nephila clavipes</name>
    <dbReference type="NCBI Taxonomy" id="2585209"/>
    <lineage>
        <taxon>Eukaryota</taxon>
        <taxon>Metazoa</taxon>
        <taxon>Ecdysozoa</taxon>
        <taxon>Arthropoda</taxon>
        <taxon>Chelicerata</taxon>
        <taxon>Arachnida</taxon>
        <taxon>Araneae</taxon>
        <taxon>Araneomorphae</taxon>
        <taxon>Entelegynae</taxon>
        <taxon>Araneoidea</taxon>
        <taxon>Nephilidae</taxon>
        <taxon>Trichonephila</taxon>
    </lineage>
</organism>
<keyword evidence="1" id="KW-1133">Transmembrane helix</keyword>
<evidence type="ECO:0000256" key="1">
    <source>
        <dbReference type="SAM" id="Phobius"/>
    </source>
</evidence>